<dbReference type="Pfam" id="PF06271">
    <property type="entry name" value="RDD"/>
    <property type="match status" value="1"/>
</dbReference>
<organism evidence="8 9">
    <name type="scientific">Lysobacter arenosi</name>
    <dbReference type="NCBI Taxonomy" id="2795387"/>
    <lineage>
        <taxon>Bacteria</taxon>
        <taxon>Pseudomonadati</taxon>
        <taxon>Pseudomonadota</taxon>
        <taxon>Gammaproteobacteria</taxon>
        <taxon>Lysobacterales</taxon>
        <taxon>Lysobacteraceae</taxon>
        <taxon>Lysobacter</taxon>
    </lineage>
</organism>
<evidence type="ECO:0000256" key="5">
    <source>
        <dbReference type="ARBA" id="ARBA00023136"/>
    </source>
</evidence>
<dbReference type="RefSeq" id="WP_200607730.1">
    <property type="nucleotide sequence ID" value="NZ_CP071517.1"/>
</dbReference>
<dbReference type="InterPro" id="IPR051791">
    <property type="entry name" value="Pra-immunoreactive"/>
</dbReference>
<feature type="transmembrane region" description="Helical" evidence="6">
    <location>
        <begin position="128"/>
        <end position="153"/>
    </location>
</feature>
<keyword evidence="9" id="KW-1185">Reference proteome</keyword>
<comment type="subcellular location">
    <subcellularLocation>
        <location evidence="1">Cell membrane</location>
        <topology evidence="1">Multi-pass membrane protein</topology>
    </subcellularLocation>
</comment>
<gene>
    <name evidence="8" type="ORF">HIV01_012990</name>
</gene>
<dbReference type="Proteomes" id="UP000663400">
    <property type="component" value="Chromosome"/>
</dbReference>
<keyword evidence="2" id="KW-1003">Cell membrane</keyword>
<keyword evidence="4 6" id="KW-1133">Transmembrane helix</keyword>
<feature type="domain" description="RDD" evidence="7">
    <location>
        <begin position="32"/>
        <end position="165"/>
    </location>
</feature>
<dbReference type="InterPro" id="IPR010432">
    <property type="entry name" value="RDD"/>
</dbReference>
<dbReference type="PANTHER" id="PTHR36115:SF4">
    <property type="entry name" value="MEMBRANE PROTEIN"/>
    <property type="match status" value="1"/>
</dbReference>
<sequence length="172" mass="19027">MEGFEYRNPYAAPTAQVQPTAAERFDDEMVTAGRLPRLLAALVDAGVSMVIAIPALIGVFRYNPTRGIGELGGSLILLSVVGYIALFIYTLMLLSREGQTIGKRTIGIRIVRTDGERATLGRLFWLRYFVPGLIGAVPYLGWIFSLANILWIFGEQRRCLHDHIADTMVVNA</sequence>
<evidence type="ECO:0000259" key="7">
    <source>
        <dbReference type="Pfam" id="PF06271"/>
    </source>
</evidence>
<evidence type="ECO:0000256" key="2">
    <source>
        <dbReference type="ARBA" id="ARBA00022475"/>
    </source>
</evidence>
<keyword evidence="5 6" id="KW-0472">Membrane</keyword>
<proteinExistence type="predicted"/>
<reference evidence="8 9" key="1">
    <citation type="submission" date="2021-02" db="EMBL/GenBank/DDBJ databases">
        <title>Lysobacter arenosi sp. nov., isolated from soil of gangwondo yeongwol, south Korea.</title>
        <authorList>
            <person name="Kim K.R."/>
            <person name="Kim K.H."/>
            <person name="Jeon C.O."/>
        </authorList>
    </citation>
    <scope>NUCLEOTIDE SEQUENCE [LARGE SCALE GENOMIC DNA]</scope>
    <source>
        <strain evidence="8 9">R7</strain>
    </source>
</reference>
<dbReference type="PANTHER" id="PTHR36115">
    <property type="entry name" value="PROLINE-RICH ANTIGEN HOMOLOG-RELATED"/>
    <property type="match status" value="1"/>
</dbReference>
<evidence type="ECO:0000313" key="8">
    <source>
        <dbReference type="EMBL" id="QSX74118.1"/>
    </source>
</evidence>
<dbReference type="EMBL" id="CP071517">
    <property type="protein sequence ID" value="QSX74118.1"/>
    <property type="molecule type" value="Genomic_DNA"/>
</dbReference>
<evidence type="ECO:0000256" key="4">
    <source>
        <dbReference type="ARBA" id="ARBA00022989"/>
    </source>
</evidence>
<keyword evidence="3 6" id="KW-0812">Transmembrane</keyword>
<name>A0ABX7R7M5_9GAMM</name>
<evidence type="ECO:0000256" key="6">
    <source>
        <dbReference type="SAM" id="Phobius"/>
    </source>
</evidence>
<feature type="transmembrane region" description="Helical" evidence="6">
    <location>
        <begin position="72"/>
        <end position="94"/>
    </location>
</feature>
<feature type="transmembrane region" description="Helical" evidence="6">
    <location>
        <begin position="38"/>
        <end position="60"/>
    </location>
</feature>
<protein>
    <submittedName>
        <fullName evidence="8">RDD family protein</fullName>
    </submittedName>
</protein>
<evidence type="ECO:0000256" key="1">
    <source>
        <dbReference type="ARBA" id="ARBA00004651"/>
    </source>
</evidence>
<accession>A0ABX7R7M5</accession>
<evidence type="ECO:0000256" key="3">
    <source>
        <dbReference type="ARBA" id="ARBA00022692"/>
    </source>
</evidence>
<evidence type="ECO:0000313" key="9">
    <source>
        <dbReference type="Proteomes" id="UP000663400"/>
    </source>
</evidence>